<dbReference type="RefSeq" id="XP_001304166.1">
    <property type="nucleotide sequence ID" value="XM_001304165.1"/>
</dbReference>
<evidence type="ECO:0000313" key="2">
    <source>
        <dbReference type="EMBL" id="EAX91236.1"/>
    </source>
</evidence>
<gene>
    <name evidence="2" type="ORF">TVAG_210610</name>
</gene>
<feature type="compositionally biased region" description="Polar residues" evidence="1">
    <location>
        <begin position="274"/>
        <end position="286"/>
    </location>
</feature>
<dbReference type="PANTHER" id="PTHR21580:SF28">
    <property type="entry name" value="BOREALIN N-TERMINAL DOMAIN-CONTAINING PROTEIN-RELATED"/>
    <property type="match status" value="1"/>
</dbReference>
<dbReference type="AlphaFoldDB" id="A2FV39"/>
<dbReference type="eggNOG" id="ENOG502QSJK">
    <property type="taxonomic scope" value="Eukaryota"/>
</dbReference>
<dbReference type="KEGG" id="tva:4748929"/>
<reference evidence="2" key="2">
    <citation type="journal article" date="2007" name="Science">
        <title>Draft genome sequence of the sexually transmitted pathogen Trichomonas vaginalis.</title>
        <authorList>
            <person name="Carlton J.M."/>
            <person name="Hirt R.P."/>
            <person name="Silva J.C."/>
            <person name="Delcher A.L."/>
            <person name="Schatz M."/>
            <person name="Zhao Q."/>
            <person name="Wortman J.R."/>
            <person name="Bidwell S.L."/>
            <person name="Alsmark U.C.M."/>
            <person name="Besteiro S."/>
            <person name="Sicheritz-Ponten T."/>
            <person name="Noel C.J."/>
            <person name="Dacks J.B."/>
            <person name="Foster P.G."/>
            <person name="Simillion C."/>
            <person name="Van de Peer Y."/>
            <person name="Miranda-Saavedra D."/>
            <person name="Barton G.J."/>
            <person name="Westrop G.D."/>
            <person name="Mueller S."/>
            <person name="Dessi D."/>
            <person name="Fiori P.L."/>
            <person name="Ren Q."/>
            <person name="Paulsen I."/>
            <person name="Zhang H."/>
            <person name="Bastida-Corcuera F.D."/>
            <person name="Simoes-Barbosa A."/>
            <person name="Brown M.T."/>
            <person name="Hayes R.D."/>
            <person name="Mukherjee M."/>
            <person name="Okumura C.Y."/>
            <person name="Schneider R."/>
            <person name="Smith A.J."/>
            <person name="Vanacova S."/>
            <person name="Villalvazo M."/>
            <person name="Haas B.J."/>
            <person name="Pertea M."/>
            <person name="Feldblyum T.V."/>
            <person name="Utterback T.R."/>
            <person name="Shu C.L."/>
            <person name="Osoegawa K."/>
            <person name="de Jong P.J."/>
            <person name="Hrdy I."/>
            <person name="Horvathova L."/>
            <person name="Zubacova Z."/>
            <person name="Dolezal P."/>
            <person name="Malik S.B."/>
            <person name="Logsdon J.M. Jr."/>
            <person name="Henze K."/>
            <person name="Gupta A."/>
            <person name="Wang C.C."/>
            <person name="Dunne R.L."/>
            <person name="Upcroft J.A."/>
            <person name="Upcroft P."/>
            <person name="White O."/>
            <person name="Salzberg S.L."/>
            <person name="Tang P."/>
            <person name="Chiu C.-H."/>
            <person name="Lee Y.-S."/>
            <person name="Embley T.M."/>
            <person name="Coombs G.H."/>
            <person name="Mottram J.C."/>
            <person name="Tachezy J."/>
            <person name="Fraser-Liggett C.M."/>
            <person name="Johnson P.J."/>
        </authorList>
    </citation>
    <scope>NUCLEOTIDE SEQUENCE [LARGE SCALE GENOMIC DNA]</scope>
    <source>
        <strain evidence="2">G3</strain>
    </source>
</reference>
<feature type="compositionally biased region" description="Basic and acidic residues" evidence="1">
    <location>
        <begin position="1"/>
        <end position="10"/>
    </location>
</feature>
<accession>A2FV39</accession>
<sequence length="898" mass="96103">MHSRPQERALSDSPGPNYIPPSLGSDAPKVSMTSRHDNTKYNDNPGPGAYDIKDSNNGPAYTLKGRTESPDASTASPGPAAYNPNYNATMKNSPSPTMHGRPTDRNIEVTPGPSDYAISRDLGGPQISMHIRPTENQKEGGPGPGAYSPQDLDGRGPSYTMKGRHDLPQDVNTAPYRDLPTTIGEGPKISMHSRPQERALSDSPGPNYIPPSLGSDAPKVSMTSRHDNTKYNDNPGPGAYDIKDSNNGPAYTLKGRTESPDASTASPGPAAYNPNYNATMKNSPSPTMHGRPTDRNIEVTPGPSDYAISRDLGGPQISMHIRPTENQKEGGPGPGAYSPQDLDGRGPSYTMKGRHDLPQDVNTAPYRDLPTTIGEGPKISMHSRPQERALSDSPGPNYIPPSLGSDAPKVSMTSRHDNTKYNDNPGPGAYDIKDSNNGPRYTMKGRPRSGGAETASPGPAAYSPDYNAVRKNSQGPTMHIRPKDRSIEASPGPADYEVSRNLGGRSASIHVRPKSGGANTDSPGPGAYNPKDNRRGPSYTMKGRHEQRQDVNNAPYRDLGTTVGSGPKISMHSRPQERPLSDSPGPSYIPPAIGADAPKVSMTSRRDSVRRNDNPGPGAYNIKDNNRGPSYTMKGRPRSGGAETASPGPAAYSPDYNAVRKNSQGPTMHIRPKDRSIEASPGPADYEVSRNLGGPSASFHSRPRSGGANTDSPGPGAYNPKDNRRGPSYTMKGRHEQRQDVNNAPYRDLGTTVGSGPKISMHSRPQERPLSDSPGPSYIPPAIGADAPKVSMTSRRDSVRRNDNPGPGAYDVRSPKEGPSYTMKSRPRSGGAERASPGPAAYSPDYYAIKKSPRNITIKNRYPERAPDQGPGYYNIGNTLGGPRFTIGNRETLDIVLI</sequence>
<keyword evidence="3" id="KW-1185">Reference proteome</keyword>
<feature type="compositionally biased region" description="Polar residues" evidence="1">
    <location>
        <begin position="84"/>
        <end position="96"/>
    </location>
</feature>
<reference evidence="2" key="1">
    <citation type="submission" date="2006-10" db="EMBL/GenBank/DDBJ databases">
        <authorList>
            <person name="Amadeo P."/>
            <person name="Zhao Q."/>
            <person name="Wortman J."/>
            <person name="Fraser-Liggett C."/>
            <person name="Carlton J."/>
        </authorList>
    </citation>
    <scope>NUCLEOTIDE SEQUENCE</scope>
    <source>
        <strain evidence="2">G3</strain>
    </source>
</reference>
<dbReference type="OrthoDB" id="1895824at2759"/>
<evidence type="ECO:0000256" key="1">
    <source>
        <dbReference type="SAM" id="MobiDB-lite"/>
    </source>
</evidence>
<dbReference type="InParanoid" id="A2FV39"/>
<dbReference type="OMA" id="YAPEKCR"/>
<name>A2FV39_TRIV3</name>
<proteinExistence type="predicted"/>
<dbReference type="InterPro" id="IPR010736">
    <property type="entry name" value="SHIPPO-rpt"/>
</dbReference>
<protein>
    <submittedName>
        <fullName evidence="2">Uncharacterized protein</fullName>
    </submittedName>
</protein>
<dbReference type="EMBL" id="DS114049">
    <property type="protein sequence ID" value="EAX91236.1"/>
    <property type="molecule type" value="Genomic_DNA"/>
</dbReference>
<dbReference type="PANTHER" id="PTHR21580">
    <property type="entry name" value="SHIPPO-1-RELATED"/>
    <property type="match status" value="1"/>
</dbReference>
<organism evidence="2 3">
    <name type="scientific">Trichomonas vaginalis (strain ATCC PRA-98 / G3)</name>
    <dbReference type="NCBI Taxonomy" id="412133"/>
    <lineage>
        <taxon>Eukaryota</taxon>
        <taxon>Metamonada</taxon>
        <taxon>Parabasalia</taxon>
        <taxon>Trichomonadida</taxon>
        <taxon>Trichomonadidae</taxon>
        <taxon>Trichomonas</taxon>
    </lineage>
</organism>
<evidence type="ECO:0000313" key="3">
    <source>
        <dbReference type="Proteomes" id="UP000001542"/>
    </source>
</evidence>
<dbReference type="VEuPathDB" id="TrichDB:TVAGG3_0314570"/>
<feature type="compositionally biased region" description="Basic and acidic residues" evidence="1">
    <location>
        <begin position="794"/>
        <end position="803"/>
    </location>
</feature>
<dbReference type="VEuPathDB" id="TrichDB:TVAG_210610"/>
<feature type="region of interest" description="Disordered" evidence="1">
    <location>
        <begin position="1"/>
        <end position="846"/>
    </location>
</feature>
<dbReference type="Proteomes" id="UP000001542">
    <property type="component" value="Unassembled WGS sequence"/>
</dbReference>
<dbReference type="InterPro" id="IPR051291">
    <property type="entry name" value="CIMAP"/>
</dbReference>
<feature type="compositionally biased region" description="Basic and acidic residues" evidence="1">
    <location>
        <begin position="604"/>
        <end position="613"/>
    </location>
</feature>
<dbReference type="Pfam" id="PF07004">
    <property type="entry name" value="SHIPPO-rpt"/>
    <property type="match status" value="15"/>
</dbReference>